<evidence type="ECO:0000313" key="2">
    <source>
        <dbReference type="Proteomes" id="UP000319817"/>
    </source>
</evidence>
<organism evidence="1 2">
    <name type="scientific">Stieleria marina</name>
    <dbReference type="NCBI Taxonomy" id="1930275"/>
    <lineage>
        <taxon>Bacteria</taxon>
        <taxon>Pseudomonadati</taxon>
        <taxon>Planctomycetota</taxon>
        <taxon>Planctomycetia</taxon>
        <taxon>Pirellulales</taxon>
        <taxon>Pirellulaceae</taxon>
        <taxon>Stieleria</taxon>
    </lineage>
</organism>
<protein>
    <submittedName>
        <fullName evidence="1">Uncharacterized protein</fullName>
    </submittedName>
</protein>
<evidence type="ECO:0000313" key="1">
    <source>
        <dbReference type="EMBL" id="QDT09773.1"/>
    </source>
</evidence>
<sequence>MFRGGESAVGGLSISPLLPPNCRLITIELGFLLLCEQLHLYGFWLRSTLWIPCQVRPFAGIIFKLIELDSVFCVAPLRKIGEQKHSPLWPNARNQLGFFLSNE</sequence>
<dbReference type="AlphaFoldDB" id="A0A517NRM3"/>
<reference evidence="1 2" key="1">
    <citation type="submission" date="2019-02" db="EMBL/GenBank/DDBJ databases">
        <title>Deep-cultivation of Planctomycetes and their phenomic and genomic characterization uncovers novel biology.</title>
        <authorList>
            <person name="Wiegand S."/>
            <person name="Jogler M."/>
            <person name="Boedeker C."/>
            <person name="Pinto D."/>
            <person name="Vollmers J."/>
            <person name="Rivas-Marin E."/>
            <person name="Kohn T."/>
            <person name="Peeters S.H."/>
            <person name="Heuer A."/>
            <person name="Rast P."/>
            <person name="Oberbeckmann S."/>
            <person name="Bunk B."/>
            <person name="Jeske O."/>
            <person name="Meyerdierks A."/>
            <person name="Storesund J.E."/>
            <person name="Kallscheuer N."/>
            <person name="Luecker S."/>
            <person name="Lage O.M."/>
            <person name="Pohl T."/>
            <person name="Merkel B.J."/>
            <person name="Hornburger P."/>
            <person name="Mueller R.-W."/>
            <person name="Bruemmer F."/>
            <person name="Labrenz M."/>
            <person name="Spormann A.M."/>
            <person name="Op den Camp H."/>
            <person name="Overmann J."/>
            <person name="Amann R."/>
            <person name="Jetten M.S.M."/>
            <person name="Mascher T."/>
            <person name="Medema M.H."/>
            <person name="Devos D.P."/>
            <person name="Kaster A.-K."/>
            <person name="Ovreas L."/>
            <person name="Rohde M."/>
            <person name="Galperin M.Y."/>
            <person name="Jogler C."/>
        </authorList>
    </citation>
    <scope>NUCLEOTIDE SEQUENCE [LARGE SCALE GENOMIC DNA]</scope>
    <source>
        <strain evidence="1 2">K23_9</strain>
    </source>
</reference>
<dbReference type="Proteomes" id="UP000319817">
    <property type="component" value="Chromosome"/>
</dbReference>
<gene>
    <name evidence="1" type="ORF">K239x_17240</name>
</gene>
<name>A0A517NRM3_9BACT</name>
<keyword evidence="2" id="KW-1185">Reference proteome</keyword>
<proteinExistence type="predicted"/>
<dbReference type="EMBL" id="CP036526">
    <property type="protein sequence ID" value="QDT09773.1"/>
    <property type="molecule type" value="Genomic_DNA"/>
</dbReference>
<accession>A0A517NRM3</accession>